<dbReference type="SUPFAM" id="SSF54695">
    <property type="entry name" value="POZ domain"/>
    <property type="match status" value="1"/>
</dbReference>
<evidence type="ECO:0000313" key="7">
    <source>
        <dbReference type="EMBL" id="MBZ3873723.1"/>
    </source>
</evidence>
<dbReference type="GO" id="GO:0046982">
    <property type="term" value="F:protein heterodimerization activity"/>
    <property type="evidence" value="ECO:0007669"/>
    <property type="project" value="InterPro"/>
</dbReference>
<dbReference type="Gene3D" id="3.30.710.10">
    <property type="entry name" value="Potassium Channel Kv1.1, Chain A"/>
    <property type="match status" value="1"/>
</dbReference>
<proteinExistence type="predicted"/>
<dbReference type="PROSITE" id="PS50088">
    <property type="entry name" value="ANK_REPEAT"/>
    <property type="match status" value="3"/>
</dbReference>
<reference evidence="7" key="1">
    <citation type="submission" date="2020-03" db="EMBL/GenBank/DDBJ databases">
        <title>Studies in the Genomics of Life Span.</title>
        <authorList>
            <person name="Glass D."/>
        </authorList>
    </citation>
    <scope>NUCLEOTIDE SEQUENCE</scope>
    <source>
        <strain evidence="7">SUZIE</strain>
        <tissue evidence="7">Muscle</tissue>
    </source>
</reference>
<dbReference type="InterPro" id="IPR000210">
    <property type="entry name" value="BTB/POZ_dom"/>
</dbReference>
<dbReference type="CDD" id="cd18526">
    <property type="entry name" value="BACK_ABTB2"/>
    <property type="match status" value="1"/>
</dbReference>
<feature type="domain" description="BTB" evidence="6">
    <location>
        <begin position="906"/>
        <end position="975"/>
    </location>
</feature>
<dbReference type="InterPro" id="IPR052089">
    <property type="entry name" value="Ankyrin-BTB/POZ_domain"/>
</dbReference>
<dbReference type="InterPro" id="IPR048063">
    <property type="entry name" value="ABTB2_BTB_POZ"/>
</dbReference>
<dbReference type="Gene3D" id="1.10.20.10">
    <property type="entry name" value="Histone, subunit A"/>
    <property type="match status" value="1"/>
</dbReference>
<keyword evidence="2 5" id="KW-0040">ANK repeat</keyword>
<feature type="repeat" description="ANK" evidence="5">
    <location>
        <begin position="582"/>
        <end position="614"/>
    </location>
</feature>
<dbReference type="Gene3D" id="1.25.40.20">
    <property type="entry name" value="Ankyrin repeat-containing domain"/>
    <property type="match status" value="1"/>
</dbReference>
<dbReference type="CDD" id="cd22913">
    <property type="entry name" value="HFD_ABTB2-like"/>
    <property type="match status" value="1"/>
</dbReference>
<dbReference type="EMBL" id="JAATJV010210000">
    <property type="protein sequence ID" value="MBZ3873723.1"/>
    <property type="molecule type" value="Genomic_DNA"/>
</dbReference>
<dbReference type="InterPro" id="IPR036770">
    <property type="entry name" value="Ankyrin_rpt-contain_sf"/>
</dbReference>
<sequence length="1086" mass="119779">MAGTYSSTLKTLEDLTLDSGYGAGDSCRSLSLSSSKSNSQALNSSAQQHRGAAWWCYSGSMNSRHNSWDTVNTVLPEDPEVADLFSRCPRLPELEEFPWTEGDVARVLRKGASGRRLPAFSAEAVRRLAGLLRRALIRVAREAQRLSVLHAKCTRFEVQSAVRLVHSWALAESCALAAVKALSLYSMSAGDGLRRGKSARCGLTFSVGRFFRWMVDTRISVRIHEYAAISLTACMENLVEEIRARVLASQSPDGGGAGGGEVSAEALEMVINNDAELWGVLQPYEHLICGKNANVAPSLGTSGKSPGKKMGWPLSYHPISTSTPTQGLEQNQDLEHGLEKRGSGVLGFVPARILGGVLSLPAYFSPYNGGSLGHDERADAYAQLELRTLEQSLLATCVGSISELSDLVSRAMHHMQGRHPLCPGTSPARQARQPPQPITWSPDALHTLYYFLRCPQMESMENPNLDPPRMTLNNERPFMLLPPLMEWMRVAITYAEHRRSLTVDSGDIRQAARLLLPGLDCEPRQLKPECCFSSFRRLDARAATEKFNQDLGFRMLNCGRTDLINQAIEALGPDGVNTMDDQGMTPLMYACAAGDEAMVQMLIDAGANLDIQVPSNSPRHPSIHPDSRHWTSLTFAVLHGHISVVQLLLDAGAHVEGSAVNSGEDSYAETPLQLASAAGNYELVSLLLGRGADPLLSMLEANGMASSLHEDMNCFSHSAAHGHRNVLRKLLTQPQQAKADVLSLEEILAEGVEESDTASQGSGSEGPVRLSRTRTKALQEAMYYSAEHGYVDITMELRALGVPWKLHIWIESLRTSFSQSRYSVVQSLLRDFSSIKEEEYNEELVTEGLQLMFDILKTSKNDSVIQQLAAIFTHCYGSSPIPSIPEIRKTLPARLDPHFLNNKEMSDVTFLVEGKLFYAHKVLLVTASNRFKTLMTNKSEQDGDSSKTIEISDMKYHIFQMMMQYLYYGGTEAMEIPTADILELLSAASLFQLDALQRHCEILCSQTLSVESAVNTYKYAKIHNAPELALFCEGFFLKHMKALLEQDAFRQLIYGRSSKVQGLDPLQDLQSTLAERVHSVYVTSRV</sequence>
<dbReference type="AlphaFoldDB" id="A0AA41MKN9"/>
<dbReference type="PROSITE" id="PS50097">
    <property type="entry name" value="BTB"/>
    <property type="match status" value="1"/>
</dbReference>
<name>A0AA41MKN9_SCICA</name>
<feature type="repeat" description="ANK" evidence="5">
    <location>
        <begin position="667"/>
        <end position="693"/>
    </location>
</feature>
<dbReference type="Pfam" id="PF00651">
    <property type="entry name" value="BTB"/>
    <property type="match status" value="1"/>
</dbReference>
<dbReference type="SMART" id="SM00225">
    <property type="entry name" value="BTB"/>
    <property type="match status" value="1"/>
</dbReference>
<keyword evidence="1" id="KW-0677">Repeat</keyword>
<dbReference type="SMART" id="SM00248">
    <property type="entry name" value="ANK"/>
    <property type="match status" value="5"/>
</dbReference>
<dbReference type="PANTHER" id="PTHR46071">
    <property type="entry name" value="ANKYRIN REPEAT AND BTB/POZ DOMAIN-CONTAINING"/>
    <property type="match status" value="1"/>
</dbReference>
<dbReference type="InterPro" id="IPR009072">
    <property type="entry name" value="Histone-fold"/>
</dbReference>
<dbReference type="InterPro" id="IPR002110">
    <property type="entry name" value="Ankyrin_rpt"/>
</dbReference>
<dbReference type="CDD" id="cd18350">
    <property type="entry name" value="BTB_POZ_ABTB2_BPOZ2"/>
    <property type="match status" value="1"/>
</dbReference>
<gene>
    <name evidence="7" type="ORF">SUZIE_124355</name>
</gene>
<dbReference type="FunFam" id="1.25.40.20:FF:000045">
    <property type="entry name" value="Ankyrin repeat and BTB/POZ domain-containing protein 2"/>
    <property type="match status" value="1"/>
</dbReference>
<accession>A0AA41MKN9</accession>
<comment type="function">
    <text evidence="3">May be involved in the initiation of hepatocyte growth.</text>
</comment>
<protein>
    <recommendedName>
        <fullName evidence="4">Ankyrin repeat and BTB/POZ domain-containing protein 2</fullName>
    </recommendedName>
</protein>
<evidence type="ECO:0000256" key="5">
    <source>
        <dbReference type="PROSITE-ProRule" id="PRU00023"/>
    </source>
</evidence>
<keyword evidence="8" id="KW-1185">Reference proteome</keyword>
<dbReference type="Pfam" id="PF00023">
    <property type="entry name" value="Ank"/>
    <property type="match status" value="1"/>
</dbReference>
<evidence type="ECO:0000313" key="8">
    <source>
        <dbReference type="Proteomes" id="UP001166674"/>
    </source>
</evidence>
<evidence type="ECO:0000259" key="6">
    <source>
        <dbReference type="PROSITE" id="PS50097"/>
    </source>
</evidence>
<organism evidence="7 8">
    <name type="scientific">Sciurus carolinensis</name>
    <name type="common">Eastern gray squirrel</name>
    <dbReference type="NCBI Taxonomy" id="30640"/>
    <lineage>
        <taxon>Eukaryota</taxon>
        <taxon>Metazoa</taxon>
        <taxon>Chordata</taxon>
        <taxon>Craniata</taxon>
        <taxon>Vertebrata</taxon>
        <taxon>Euteleostomi</taxon>
        <taxon>Mammalia</taxon>
        <taxon>Eutheria</taxon>
        <taxon>Euarchontoglires</taxon>
        <taxon>Glires</taxon>
        <taxon>Rodentia</taxon>
        <taxon>Sciuromorpha</taxon>
        <taxon>Sciuridae</taxon>
        <taxon>Sciurinae</taxon>
        <taxon>Sciurini</taxon>
        <taxon>Sciurus</taxon>
    </lineage>
</organism>
<dbReference type="InterPro" id="IPR011333">
    <property type="entry name" value="SKP1/BTB/POZ_sf"/>
</dbReference>
<dbReference type="Pfam" id="PF12796">
    <property type="entry name" value="Ank_2"/>
    <property type="match status" value="1"/>
</dbReference>
<dbReference type="Proteomes" id="UP001166674">
    <property type="component" value="Unassembled WGS sequence"/>
</dbReference>
<dbReference type="FunFam" id="1.10.20.10:FF:000057">
    <property type="entry name" value="ankyrin repeat and BTB/POZ domain-containing protein 2"/>
    <property type="match status" value="1"/>
</dbReference>
<dbReference type="SUPFAM" id="SSF47113">
    <property type="entry name" value="Histone-fold"/>
    <property type="match status" value="2"/>
</dbReference>
<dbReference type="PANTHER" id="PTHR46071:SF3">
    <property type="entry name" value="ANKYRIN REPEAT AND BTB_POZ DOMAIN-CONTAINING PROTEIN 2"/>
    <property type="match status" value="1"/>
</dbReference>
<dbReference type="PROSITE" id="PS50297">
    <property type="entry name" value="ANK_REP_REGION"/>
    <property type="match status" value="3"/>
</dbReference>
<comment type="caution">
    <text evidence="7">The sequence shown here is derived from an EMBL/GenBank/DDBJ whole genome shotgun (WGS) entry which is preliminary data.</text>
</comment>
<evidence type="ECO:0000256" key="2">
    <source>
        <dbReference type="ARBA" id="ARBA00023043"/>
    </source>
</evidence>
<evidence type="ECO:0000256" key="4">
    <source>
        <dbReference type="ARBA" id="ARBA00071422"/>
    </source>
</evidence>
<dbReference type="InterPro" id="IPR059008">
    <property type="entry name" value="ABTB2/3_histone"/>
</dbReference>
<dbReference type="SUPFAM" id="SSF48403">
    <property type="entry name" value="Ankyrin repeat"/>
    <property type="match status" value="1"/>
</dbReference>
<evidence type="ECO:0000256" key="3">
    <source>
        <dbReference type="ARBA" id="ARBA00056228"/>
    </source>
</evidence>
<evidence type="ECO:0000256" key="1">
    <source>
        <dbReference type="ARBA" id="ARBA00022737"/>
    </source>
</evidence>
<dbReference type="Pfam" id="PF26281">
    <property type="entry name" value="Histone_ABTB"/>
    <property type="match status" value="1"/>
</dbReference>
<dbReference type="FunFam" id="3.30.710.10:FF:000030">
    <property type="entry name" value="Ankyrin repeat and BTB/POZ domain-containing protein BTBD11"/>
    <property type="match status" value="1"/>
</dbReference>
<feature type="repeat" description="ANK" evidence="5">
    <location>
        <begin position="628"/>
        <end position="660"/>
    </location>
</feature>